<keyword evidence="4" id="KW-0520">NAD</keyword>
<evidence type="ECO:0000313" key="9">
    <source>
        <dbReference type="Proteomes" id="UP001165367"/>
    </source>
</evidence>
<evidence type="ECO:0000313" key="8">
    <source>
        <dbReference type="EMBL" id="MCG2615446.1"/>
    </source>
</evidence>
<dbReference type="Gene3D" id="3.30.360.10">
    <property type="entry name" value="Dihydrodipicolinate Reductase, domain 2"/>
    <property type="match status" value="1"/>
</dbReference>
<dbReference type="PANTHER" id="PTHR43818:SF1">
    <property type="entry name" value="GLYCOSYL HYDROLASE FAMILY 109 PROTEIN"/>
    <property type="match status" value="1"/>
</dbReference>
<dbReference type="PROSITE" id="PS51318">
    <property type="entry name" value="TAT"/>
    <property type="match status" value="1"/>
</dbReference>
<dbReference type="InterPro" id="IPR036291">
    <property type="entry name" value="NAD(P)-bd_dom_sf"/>
</dbReference>
<evidence type="ECO:0000256" key="5">
    <source>
        <dbReference type="ARBA" id="ARBA00023295"/>
    </source>
</evidence>
<evidence type="ECO:0000256" key="3">
    <source>
        <dbReference type="ARBA" id="ARBA00022801"/>
    </source>
</evidence>
<keyword evidence="3" id="KW-0378">Hydrolase</keyword>
<feature type="domain" description="Glycosyl hydrolase 109 C-terminal" evidence="7">
    <location>
        <begin position="174"/>
        <end position="363"/>
    </location>
</feature>
<evidence type="ECO:0000256" key="2">
    <source>
        <dbReference type="ARBA" id="ARBA00009329"/>
    </source>
</evidence>
<accession>A0ABS9KT16</accession>
<dbReference type="RefSeq" id="WP_237873024.1">
    <property type="nucleotide sequence ID" value="NZ_JAKLTR010000008.1"/>
</dbReference>
<dbReference type="Gene3D" id="3.40.50.720">
    <property type="entry name" value="NAD(P)-binding Rossmann-like Domain"/>
    <property type="match status" value="1"/>
</dbReference>
<dbReference type="InterPro" id="IPR050463">
    <property type="entry name" value="Gfo/Idh/MocA_oxidrdct_glycsds"/>
</dbReference>
<gene>
    <name evidence="8" type="ORF">LZZ85_14195</name>
</gene>
<organism evidence="8 9">
    <name type="scientific">Terrimonas ginsenosidimutans</name>
    <dbReference type="NCBI Taxonomy" id="2908004"/>
    <lineage>
        <taxon>Bacteria</taxon>
        <taxon>Pseudomonadati</taxon>
        <taxon>Bacteroidota</taxon>
        <taxon>Chitinophagia</taxon>
        <taxon>Chitinophagales</taxon>
        <taxon>Chitinophagaceae</taxon>
        <taxon>Terrimonas</taxon>
    </lineage>
</organism>
<name>A0ABS9KT16_9BACT</name>
<dbReference type="EMBL" id="JAKLTR010000008">
    <property type="protein sequence ID" value="MCG2615446.1"/>
    <property type="molecule type" value="Genomic_DNA"/>
</dbReference>
<dbReference type="InterPro" id="IPR049303">
    <property type="entry name" value="Glyco_hydro_109_C"/>
</dbReference>
<dbReference type="SUPFAM" id="SSF55347">
    <property type="entry name" value="Glyceraldehyde-3-phosphate dehydrogenase-like, C-terminal domain"/>
    <property type="match status" value="1"/>
</dbReference>
<dbReference type="Pfam" id="PF01408">
    <property type="entry name" value="GFO_IDH_MocA"/>
    <property type="match status" value="1"/>
</dbReference>
<sequence>MQSEVNRREFIRNSAIAGIGMAVLPSALSATGMKTKVRLGLIAVGRRGQVHVAELLNRTDVEIVAMADPDTQMMAKTRALISAAGKKLPAEYAKGNDDYRNLLKRDDVDAVLISSPWELHFEHCVESMRAGKPVGLEVGGGLTLQECRDYVQAYEQTRVPVMILENACYRRDLMAITNMVRKGLFGELLHLQGGYQHDMRARKFNNGTVPDTPGIEFGPGTPSTPGWRTQHSVNRNGDLYPTHSLGPLAVMLDINRGNRITALSSVATKSRGLHRYIMNNIPAGQKHRNADVQFKLGDIVTTTLQTANGETIVLTHDTSSPRPYNLGFRVQGTAGLWQESGGGEFADGLLYLEGASPAKKWESPSPHLQANDHSLWKVFGRQAESAGHGGMDFFILHAFIECIKQGKDFPLDVYDLATWHAITPLSETSIAQGGQLQLVPDFTNGAWQRRKPVFGLNSEY</sequence>
<reference evidence="8" key="1">
    <citation type="submission" date="2022-01" db="EMBL/GenBank/DDBJ databases">
        <authorList>
            <person name="Jo J.-H."/>
            <person name="Im W.-T."/>
        </authorList>
    </citation>
    <scope>NUCLEOTIDE SEQUENCE</scope>
    <source>
        <strain evidence="8">NA20</strain>
    </source>
</reference>
<dbReference type="InterPro" id="IPR000683">
    <property type="entry name" value="Gfo/Idh/MocA-like_OxRdtase_N"/>
</dbReference>
<feature type="domain" description="Gfo/Idh/MocA-like oxidoreductase N-terminal" evidence="6">
    <location>
        <begin position="38"/>
        <end position="162"/>
    </location>
</feature>
<comment type="caution">
    <text evidence="8">The sequence shown here is derived from an EMBL/GenBank/DDBJ whole genome shotgun (WGS) entry which is preliminary data.</text>
</comment>
<dbReference type="InterPro" id="IPR006311">
    <property type="entry name" value="TAT_signal"/>
</dbReference>
<evidence type="ECO:0000259" key="6">
    <source>
        <dbReference type="Pfam" id="PF01408"/>
    </source>
</evidence>
<evidence type="ECO:0000259" key="7">
    <source>
        <dbReference type="Pfam" id="PF21252"/>
    </source>
</evidence>
<evidence type="ECO:0000256" key="1">
    <source>
        <dbReference type="ARBA" id="ARBA00001911"/>
    </source>
</evidence>
<keyword evidence="5" id="KW-0326">Glycosidase</keyword>
<dbReference type="SUPFAM" id="SSF51735">
    <property type="entry name" value="NAD(P)-binding Rossmann-fold domains"/>
    <property type="match status" value="1"/>
</dbReference>
<comment type="similarity">
    <text evidence="2">Belongs to the Gfo/Idh/MocA family. Glycosyl hydrolase 109 subfamily.</text>
</comment>
<comment type="cofactor">
    <cofactor evidence="1">
        <name>NAD(+)</name>
        <dbReference type="ChEBI" id="CHEBI:57540"/>
    </cofactor>
</comment>
<evidence type="ECO:0000256" key="4">
    <source>
        <dbReference type="ARBA" id="ARBA00023027"/>
    </source>
</evidence>
<protein>
    <submittedName>
        <fullName evidence="8">Gfo/Idh/MocA family oxidoreductase</fullName>
    </submittedName>
</protein>
<dbReference type="Pfam" id="PF21252">
    <property type="entry name" value="Glyco_hydro_109_C"/>
    <property type="match status" value="1"/>
</dbReference>
<proteinExistence type="inferred from homology"/>
<dbReference type="Proteomes" id="UP001165367">
    <property type="component" value="Unassembled WGS sequence"/>
</dbReference>
<dbReference type="PANTHER" id="PTHR43818">
    <property type="entry name" value="BCDNA.GH03377"/>
    <property type="match status" value="1"/>
</dbReference>
<keyword evidence="9" id="KW-1185">Reference proteome</keyword>